<organism evidence="2 3">
    <name type="scientific">Azospirillum baldaniorum</name>
    <dbReference type="NCBI Taxonomy" id="1064539"/>
    <lineage>
        <taxon>Bacteria</taxon>
        <taxon>Pseudomonadati</taxon>
        <taxon>Pseudomonadota</taxon>
        <taxon>Alphaproteobacteria</taxon>
        <taxon>Rhodospirillales</taxon>
        <taxon>Azospirillaceae</taxon>
        <taxon>Azospirillum</taxon>
    </lineage>
</organism>
<proteinExistence type="predicted"/>
<dbReference type="AlphaFoldDB" id="A0A9P1JST9"/>
<evidence type="ECO:0000256" key="1">
    <source>
        <dbReference type="SAM" id="MobiDB-lite"/>
    </source>
</evidence>
<evidence type="ECO:0000313" key="2">
    <source>
        <dbReference type="EMBL" id="CCC99115.1"/>
    </source>
</evidence>
<evidence type="ECO:0000313" key="3">
    <source>
        <dbReference type="Proteomes" id="UP000007319"/>
    </source>
</evidence>
<sequence>MNSSSAGNIPLSVSLSPMRRGLPPGDPGGGGGTCRRCELWGVTDTTVPRHPRSPSKARPFIQLPFK</sequence>
<feature type="compositionally biased region" description="Polar residues" evidence="1">
    <location>
        <begin position="1"/>
        <end position="15"/>
    </location>
</feature>
<gene>
    <name evidence="2" type="ORF">AZOBR_180185</name>
</gene>
<name>A0A9P1JST9_9PROT</name>
<feature type="region of interest" description="Disordered" evidence="1">
    <location>
        <begin position="1"/>
        <end position="33"/>
    </location>
</feature>
<dbReference type="EMBL" id="HE577327">
    <property type="protein sequence ID" value="CCC99115.1"/>
    <property type="molecule type" value="Genomic_DNA"/>
</dbReference>
<accession>A0A9P1JST9</accession>
<feature type="region of interest" description="Disordered" evidence="1">
    <location>
        <begin position="45"/>
        <end position="66"/>
    </location>
</feature>
<keyword evidence="3" id="KW-1185">Reference proteome</keyword>
<reference evidence="2 3" key="1">
    <citation type="journal article" date="2011" name="PLoS Genet.">
        <title>Azospirillum genomes reveal transition of bacteria from aquatic to terrestrial environments.</title>
        <authorList>
            <person name="Wisniewski-Dye F."/>
            <person name="Borziak K."/>
            <person name="Khalsa-Moyers G."/>
            <person name="Alexandre G."/>
            <person name="Sukharnikov L.O."/>
            <person name="Wuichet K."/>
            <person name="Hurst G.B."/>
            <person name="McDonald W.H."/>
            <person name="Robertson J.S."/>
            <person name="Barbe V."/>
            <person name="Calteau A."/>
            <person name="Rouy Z."/>
            <person name="Mangenot S."/>
            <person name="Prigent-Combaret C."/>
            <person name="Normand P."/>
            <person name="Boyer M."/>
            <person name="Siguier P."/>
            <person name="Dessaux Y."/>
            <person name="Elmerich C."/>
            <person name="Condemine G."/>
            <person name="Krishnen G."/>
            <person name="Kennedy I."/>
            <person name="Paterson A.H."/>
            <person name="Gonzalez V."/>
            <person name="Mavingui P."/>
            <person name="Zhulin I.B."/>
        </authorList>
    </citation>
    <scope>NUCLEOTIDE SEQUENCE [LARGE SCALE GENOMIC DNA]</scope>
    <source>
        <strain evidence="2 3">Sp245</strain>
    </source>
</reference>
<dbReference type="KEGG" id="abs:AZOBR_180185"/>
<dbReference type="Proteomes" id="UP000007319">
    <property type="component" value="Chromosome"/>
</dbReference>
<protein>
    <submittedName>
        <fullName evidence="2">Uncharacterized protein</fullName>
    </submittedName>
</protein>